<name>A0A7T1B074_9STAP</name>
<proteinExistence type="predicted"/>
<accession>A0A7T1B074</accession>
<dbReference type="AlphaFoldDB" id="A0A7T1B074"/>
<keyword evidence="1" id="KW-0812">Transmembrane</keyword>
<keyword evidence="1" id="KW-0472">Membrane</keyword>
<feature type="transmembrane region" description="Helical" evidence="1">
    <location>
        <begin position="12"/>
        <end position="37"/>
    </location>
</feature>
<dbReference type="Proteomes" id="UP000594455">
    <property type="component" value="Chromosome"/>
</dbReference>
<sequence>MEIWDVIKGLFMLFVLIPLVIAVIYFLCLHLPLLIILRLYDYITYKSYQYFKIDISNWFTVIICILFVGFFYILAFYLLGVLFMPMGNWELIPIVMIGAIVYLLLKKVEGRKDA</sequence>
<keyword evidence="3" id="KW-1185">Reference proteome</keyword>
<evidence type="ECO:0000313" key="2">
    <source>
        <dbReference type="EMBL" id="QPM75359.1"/>
    </source>
</evidence>
<dbReference type="KEGG" id="sllo:ISP08_01085"/>
<dbReference type="EMBL" id="CP064056">
    <property type="protein sequence ID" value="QPM75359.1"/>
    <property type="molecule type" value="Genomic_DNA"/>
</dbReference>
<keyword evidence="1" id="KW-1133">Transmembrane helix</keyword>
<feature type="transmembrane region" description="Helical" evidence="1">
    <location>
        <begin position="86"/>
        <end position="105"/>
    </location>
</feature>
<dbReference type="RefSeq" id="WP_195719032.1">
    <property type="nucleotide sequence ID" value="NZ_CP064056.1"/>
</dbReference>
<evidence type="ECO:0000256" key="1">
    <source>
        <dbReference type="SAM" id="Phobius"/>
    </source>
</evidence>
<gene>
    <name evidence="2" type="ORF">ISP08_01085</name>
</gene>
<feature type="transmembrane region" description="Helical" evidence="1">
    <location>
        <begin position="58"/>
        <end position="80"/>
    </location>
</feature>
<reference evidence="2 3" key="1">
    <citation type="submission" date="2020-10" db="EMBL/GenBank/DDBJ databases">
        <title>Closed genome sequences of Staphylococcus lloydii sp. nov. and Staphylococcus durrellii sp. nov. Isolated from Captive Fruit Bats (Pteropus livingstonii).</title>
        <authorList>
            <person name="Fountain K."/>
        </authorList>
    </citation>
    <scope>NUCLEOTIDE SEQUENCE [LARGE SCALE GENOMIC DNA]</scope>
    <source>
        <strain evidence="2 3">23_2_7_LY</strain>
    </source>
</reference>
<organism evidence="2 3">
    <name type="scientific">Staphylococcus lloydii</name>
    <dbReference type="NCBI Taxonomy" id="2781774"/>
    <lineage>
        <taxon>Bacteria</taxon>
        <taxon>Bacillati</taxon>
        <taxon>Bacillota</taxon>
        <taxon>Bacilli</taxon>
        <taxon>Bacillales</taxon>
        <taxon>Staphylococcaceae</taxon>
        <taxon>Staphylococcus</taxon>
    </lineage>
</organism>
<evidence type="ECO:0000313" key="3">
    <source>
        <dbReference type="Proteomes" id="UP000594455"/>
    </source>
</evidence>
<protein>
    <submittedName>
        <fullName evidence="2">Uncharacterized protein</fullName>
    </submittedName>
</protein>